<keyword evidence="1" id="KW-0677">Repeat</keyword>
<dbReference type="GeneID" id="42057256"/>
<dbReference type="RefSeq" id="XP_031089467.1">
    <property type="nucleotide sequence ID" value="XM_031224183.1"/>
</dbReference>
<accession>A0A1L7W8L5</accession>
<evidence type="ECO:0000313" key="5">
    <source>
        <dbReference type="Proteomes" id="UP000183971"/>
    </source>
</evidence>
<dbReference type="InterPro" id="IPR051165">
    <property type="entry name" value="Multifunctional_ANK_Repeat"/>
</dbReference>
<organism evidence="4 5">
    <name type="scientific">Fusarium proliferatum (strain ET1)</name>
    <name type="common">Orchid endophyte fungus</name>
    <dbReference type="NCBI Taxonomy" id="1227346"/>
    <lineage>
        <taxon>Eukaryota</taxon>
        <taxon>Fungi</taxon>
        <taxon>Dikarya</taxon>
        <taxon>Ascomycota</taxon>
        <taxon>Pezizomycotina</taxon>
        <taxon>Sordariomycetes</taxon>
        <taxon>Hypocreomycetidae</taxon>
        <taxon>Hypocreales</taxon>
        <taxon>Nectriaceae</taxon>
        <taxon>Fusarium</taxon>
        <taxon>Fusarium fujikuroi species complex</taxon>
    </lineage>
</organism>
<keyword evidence="5" id="KW-1185">Reference proteome</keyword>
<evidence type="ECO:0000256" key="1">
    <source>
        <dbReference type="ARBA" id="ARBA00022737"/>
    </source>
</evidence>
<keyword evidence="2 3" id="KW-0040">ANK repeat</keyword>
<sequence>MPYTSRHMRRPGARPGLFRYSAVTIKQYQPKQFVRSEEDEALLKDLRTRGSKNWTQVDAQAFEDVMDRDNARLEAAHEPLKREIEGYFEHLHLPALPAPLPPSSLWVATSRAENCPNKTIQPFMVACDKGNLDLVKHWIQDGDLKSALQQIGIQDGLAFAAQANQVKVASYLLQEGGAHLHGAVVEAACDNLSLPLFELCVQHGYHPNQQIPGRSGGFGVAINHCITNIEITRFLLEHGADPNVAPFMDGRTSGWGEKATPPMDRTSGLALDRAIARSSSIVVQMLLEHGADPKYSRPIHGIVERLHSHPIPGVQQEWRPLMAMVLSYGADINAVTYSGGTALQRAVHKKNWDIVEFLIKKGADPFVESPVSGRDAFDSTLKFEDQPWQRSEEVKEYLKRLMSGSKLEIGGEAPEEASENPLVQIIQKVKRREAGLAE</sequence>
<dbReference type="Pfam" id="PF13637">
    <property type="entry name" value="Ank_4"/>
    <property type="match status" value="1"/>
</dbReference>
<evidence type="ECO:0000256" key="2">
    <source>
        <dbReference type="ARBA" id="ARBA00023043"/>
    </source>
</evidence>
<dbReference type="PANTHER" id="PTHR24123">
    <property type="entry name" value="ANKYRIN REPEAT-CONTAINING"/>
    <property type="match status" value="1"/>
</dbReference>
<dbReference type="SUPFAM" id="SSF48403">
    <property type="entry name" value="Ankyrin repeat"/>
    <property type="match status" value="1"/>
</dbReference>
<dbReference type="VEuPathDB" id="FungiDB:FPRO_12391"/>
<dbReference type="SMART" id="SM00248">
    <property type="entry name" value="ANK"/>
    <property type="match status" value="4"/>
</dbReference>
<dbReference type="AlphaFoldDB" id="A0A1L7W8L5"/>
<protein>
    <submittedName>
        <fullName evidence="4">Uncharacterized protein</fullName>
    </submittedName>
</protein>
<dbReference type="Gene3D" id="1.25.40.20">
    <property type="entry name" value="Ankyrin repeat-containing domain"/>
    <property type="match status" value="2"/>
</dbReference>
<proteinExistence type="predicted"/>
<dbReference type="Proteomes" id="UP000183971">
    <property type="component" value="Unassembled WGS sequence"/>
</dbReference>
<reference evidence="5" key="1">
    <citation type="journal article" date="2016" name="Genome Biol. Evol.">
        <title>Comparative 'omics' of the Fusarium fujikuroi species complex highlights differences in genetic potential and metabolite synthesis.</title>
        <authorList>
            <person name="Niehaus E.-M."/>
            <person name="Muensterkoetter M."/>
            <person name="Proctor R.H."/>
            <person name="Brown D.W."/>
            <person name="Sharon A."/>
            <person name="Idan Y."/>
            <person name="Oren-Young L."/>
            <person name="Sieber C.M."/>
            <person name="Novak O."/>
            <person name="Pencik A."/>
            <person name="Tarkowska D."/>
            <person name="Hromadova K."/>
            <person name="Freeman S."/>
            <person name="Maymon M."/>
            <person name="Elazar M."/>
            <person name="Youssef S.A."/>
            <person name="El-Shabrawy E.S.M."/>
            <person name="Shalaby A.B.A."/>
            <person name="Houterman P."/>
            <person name="Brock N.L."/>
            <person name="Burkhardt I."/>
            <person name="Tsavkelova E.A."/>
            <person name="Dickschat J.S."/>
            <person name="Galuszka P."/>
            <person name="Gueldener U."/>
            <person name="Tudzynski B."/>
        </authorList>
    </citation>
    <scope>NUCLEOTIDE SEQUENCE [LARGE SCALE GENOMIC DNA]</scope>
    <source>
        <strain evidence="5">ET1</strain>
    </source>
</reference>
<gene>
    <name evidence="4" type="ORF">FPRO_12391</name>
</gene>
<feature type="repeat" description="ANK" evidence="3">
    <location>
        <begin position="338"/>
        <end position="370"/>
    </location>
</feature>
<dbReference type="InterPro" id="IPR036770">
    <property type="entry name" value="Ankyrin_rpt-contain_sf"/>
</dbReference>
<evidence type="ECO:0000256" key="3">
    <source>
        <dbReference type="PROSITE-ProRule" id="PRU00023"/>
    </source>
</evidence>
<dbReference type="InterPro" id="IPR002110">
    <property type="entry name" value="Ankyrin_rpt"/>
</dbReference>
<name>A0A1L7W8L5_FUSPR</name>
<dbReference type="EMBL" id="FJOF01000015">
    <property type="protein sequence ID" value="CZR48951.1"/>
    <property type="molecule type" value="Genomic_DNA"/>
</dbReference>
<evidence type="ECO:0000313" key="4">
    <source>
        <dbReference type="EMBL" id="CZR48951.1"/>
    </source>
</evidence>
<dbReference type="PROSITE" id="PS50297">
    <property type="entry name" value="ANK_REP_REGION"/>
    <property type="match status" value="1"/>
</dbReference>
<dbReference type="PROSITE" id="PS50088">
    <property type="entry name" value="ANK_REPEAT"/>
    <property type="match status" value="1"/>
</dbReference>
<dbReference type="PANTHER" id="PTHR24123:SF33">
    <property type="entry name" value="PROTEIN HOS4"/>
    <property type="match status" value="1"/>
</dbReference>
<comment type="caution">
    <text evidence="4">The sequence shown here is derived from an EMBL/GenBank/DDBJ whole genome shotgun (WGS) entry which is preliminary data.</text>
</comment>